<evidence type="ECO:0000256" key="1">
    <source>
        <dbReference type="ARBA" id="ARBA00001971"/>
    </source>
</evidence>
<dbReference type="AlphaFoldDB" id="A0A834IPS1"/>
<dbReference type="GO" id="GO:0016705">
    <property type="term" value="F:oxidoreductase activity, acting on paired donors, with incorporation or reduction of molecular oxygen"/>
    <property type="evidence" value="ECO:0007669"/>
    <property type="project" value="InterPro"/>
</dbReference>
<dbReference type="GO" id="GO:0005506">
    <property type="term" value="F:iron ion binding"/>
    <property type="evidence" value="ECO:0007669"/>
    <property type="project" value="InterPro"/>
</dbReference>
<evidence type="ECO:0000256" key="11">
    <source>
        <dbReference type="ARBA" id="ARBA00023033"/>
    </source>
</evidence>
<comment type="similarity">
    <text evidence="4 14">Belongs to the cytochrome P450 family.</text>
</comment>
<keyword evidence="8" id="KW-0492">Microsome</keyword>
<protein>
    <recommendedName>
        <fullName evidence="18">Cytochrome P450</fullName>
    </recommendedName>
</protein>
<dbReference type="InterPro" id="IPR002401">
    <property type="entry name" value="Cyt_P450_E_grp-I"/>
</dbReference>
<dbReference type="SUPFAM" id="SSF48264">
    <property type="entry name" value="Cytochrome P450"/>
    <property type="match status" value="1"/>
</dbReference>
<feature type="transmembrane region" description="Helical" evidence="15">
    <location>
        <begin position="6"/>
        <end position="23"/>
    </location>
</feature>
<organism evidence="16 17">
    <name type="scientific">Rhynchophorus ferrugineus</name>
    <name type="common">Red palm weevil</name>
    <name type="synonym">Curculio ferrugineus</name>
    <dbReference type="NCBI Taxonomy" id="354439"/>
    <lineage>
        <taxon>Eukaryota</taxon>
        <taxon>Metazoa</taxon>
        <taxon>Ecdysozoa</taxon>
        <taxon>Arthropoda</taxon>
        <taxon>Hexapoda</taxon>
        <taxon>Insecta</taxon>
        <taxon>Pterygota</taxon>
        <taxon>Neoptera</taxon>
        <taxon>Endopterygota</taxon>
        <taxon>Coleoptera</taxon>
        <taxon>Polyphaga</taxon>
        <taxon>Cucujiformia</taxon>
        <taxon>Curculionidae</taxon>
        <taxon>Dryophthorinae</taxon>
        <taxon>Rhynchophorus</taxon>
    </lineage>
</organism>
<dbReference type="InterPro" id="IPR001128">
    <property type="entry name" value="Cyt_P450"/>
</dbReference>
<sequence>MSCLCWDVLIVLAVIFLAVWLYFQYSYQYWASKGVPYLPPKFPYGNNNRIFLKSTAFASEAKDWYDAFKKQGHKFGGVWSFSRKVLVLVDPEYIKDILTKDFQFFIDRDVFSNEKYDPKGTHLFNISESGWKPLRQKLTPTFTSGKMKMMFGTVLGCSNFMIDFMKKSTSSGLDIDIREVLASFTTDVISTVAFGVESNSFDDSLNDIRRYGRTLFQKLTPGLALRVFLGRSFPELAKKLATKGMRQETQDFFEMIVKSTIDYRRKNNVSRPDFLQLLMDMNQEPQNSDKYVSFDQIVANTVLFFIAGFDTSSTTMTFTLYELARNQQLQEKTRTEIVKVLKKYDGQITYDSLREMVYLQQVVDEAMRIWPPLVSLGRICTKDYTLRDTDVTIEKGTAVVISTLGIGRDPEYFPDPEKFDPERFSSENKAKLHPYVHLPFGEGPRNCIGLRFGLMQSKIGIIRILTNFRLTISPKTKMPLTVDPTFFLLKSNETLYLRAEKL</sequence>
<keyword evidence="15" id="KW-1133">Transmembrane helix</keyword>
<accession>A0A834IPS1</accession>
<gene>
    <name evidence="16" type="ORF">GWI33_009215</name>
</gene>
<dbReference type="GO" id="GO:0020037">
    <property type="term" value="F:heme binding"/>
    <property type="evidence" value="ECO:0007669"/>
    <property type="project" value="InterPro"/>
</dbReference>
<dbReference type="GO" id="GO:0005789">
    <property type="term" value="C:endoplasmic reticulum membrane"/>
    <property type="evidence" value="ECO:0007669"/>
    <property type="project" value="UniProtKB-SubCell"/>
</dbReference>
<keyword evidence="17" id="KW-1185">Reference proteome</keyword>
<dbReference type="FunFam" id="1.10.630.10:FF:000042">
    <property type="entry name" value="Cytochrome P450"/>
    <property type="match status" value="1"/>
</dbReference>
<comment type="caution">
    <text evidence="16">The sequence shown here is derived from an EMBL/GenBank/DDBJ whole genome shotgun (WGS) entry which is preliminary data.</text>
</comment>
<dbReference type="OrthoDB" id="2789670at2759"/>
<evidence type="ECO:0000313" key="16">
    <source>
        <dbReference type="EMBL" id="KAF7277797.1"/>
    </source>
</evidence>
<dbReference type="Gene3D" id="1.10.630.10">
    <property type="entry name" value="Cytochrome P450"/>
    <property type="match status" value="1"/>
</dbReference>
<comment type="subcellular location">
    <subcellularLocation>
        <location evidence="3">Endoplasmic reticulum membrane</location>
        <topology evidence="3">Peripheral membrane protein</topology>
    </subcellularLocation>
    <subcellularLocation>
        <location evidence="2">Microsome membrane</location>
        <topology evidence="2">Peripheral membrane protein</topology>
    </subcellularLocation>
</comment>
<evidence type="ECO:0008006" key="18">
    <source>
        <dbReference type="Google" id="ProtNLM"/>
    </source>
</evidence>
<evidence type="ECO:0000256" key="6">
    <source>
        <dbReference type="ARBA" id="ARBA00022723"/>
    </source>
</evidence>
<dbReference type="CDD" id="cd11056">
    <property type="entry name" value="CYP6-like"/>
    <property type="match status" value="1"/>
</dbReference>
<evidence type="ECO:0000313" key="17">
    <source>
        <dbReference type="Proteomes" id="UP000625711"/>
    </source>
</evidence>
<comment type="cofactor">
    <cofactor evidence="1 13">
        <name>heme</name>
        <dbReference type="ChEBI" id="CHEBI:30413"/>
    </cofactor>
</comment>
<dbReference type="Proteomes" id="UP000625711">
    <property type="component" value="Unassembled WGS sequence"/>
</dbReference>
<dbReference type="InterPro" id="IPR017972">
    <property type="entry name" value="Cyt_P450_CS"/>
</dbReference>
<evidence type="ECO:0000256" key="5">
    <source>
        <dbReference type="ARBA" id="ARBA00022617"/>
    </source>
</evidence>
<dbReference type="PANTHER" id="PTHR24292:SF100">
    <property type="entry name" value="CYTOCHROME P450 6A16, ISOFORM B-RELATED"/>
    <property type="match status" value="1"/>
</dbReference>
<dbReference type="EMBL" id="JAACXV010000413">
    <property type="protein sequence ID" value="KAF7277797.1"/>
    <property type="molecule type" value="Genomic_DNA"/>
</dbReference>
<dbReference type="PRINTS" id="PR00463">
    <property type="entry name" value="EP450I"/>
</dbReference>
<evidence type="ECO:0000256" key="2">
    <source>
        <dbReference type="ARBA" id="ARBA00004174"/>
    </source>
</evidence>
<evidence type="ECO:0000256" key="15">
    <source>
        <dbReference type="SAM" id="Phobius"/>
    </source>
</evidence>
<evidence type="ECO:0000256" key="10">
    <source>
        <dbReference type="ARBA" id="ARBA00023004"/>
    </source>
</evidence>
<evidence type="ECO:0000256" key="4">
    <source>
        <dbReference type="ARBA" id="ARBA00010617"/>
    </source>
</evidence>
<dbReference type="PROSITE" id="PS00086">
    <property type="entry name" value="CYTOCHROME_P450"/>
    <property type="match status" value="1"/>
</dbReference>
<keyword evidence="12 15" id="KW-0472">Membrane</keyword>
<keyword evidence="6 13" id="KW-0479">Metal-binding</keyword>
<keyword evidence="9 14" id="KW-0560">Oxidoreductase</keyword>
<keyword evidence="7" id="KW-0256">Endoplasmic reticulum</keyword>
<dbReference type="PRINTS" id="PR00385">
    <property type="entry name" value="P450"/>
</dbReference>
<evidence type="ECO:0000256" key="7">
    <source>
        <dbReference type="ARBA" id="ARBA00022824"/>
    </source>
</evidence>
<evidence type="ECO:0000256" key="9">
    <source>
        <dbReference type="ARBA" id="ARBA00023002"/>
    </source>
</evidence>
<evidence type="ECO:0000256" key="3">
    <source>
        <dbReference type="ARBA" id="ARBA00004406"/>
    </source>
</evidence>
<evidence type="ECO:0000256" key="12">
    <source>
        <dbReference type="ARBA" id="ARBA00023136"/>
    </source>
</evidence>
<keyword evidence="5 13" id="KW-0349">Heme</keyword>
<evidence type="ECO:0000256" key="13">
    <source>
        <dbReference type="PIRSR" id="PIRSR602401-1"/>
    </source>
</evidence>
<feature type="binding site" description="axial binding residue" evidence="13">
    <location>
        <position position="447"/>
    </location>
    <ligand>
        <name>heme</name>
        <dbReference type="ChEBI" id="CHEBI:30413"/>
    </ligand>
    <ligandPart>
        <name>Fe</name>
        <dbReference type="ChEBI" id="CHEBI:18248"/>
    </ligandPart>
</feature>
<evidence type="ECO:0000256" key="14">
    <source>
        <dbReference type="RuleBase" id="RU000461"/>
    </source>
</evidence>
<dbReference type="GO" id="GO:0004497">
    <property type="term" value="F:monooxygenase activity"/>
    <property type="evidence" value="ECO:0007669"/>
    <property type="project" value="UniProtKB-KW"/>
</dbReference>
<proteinExistence type="inferred from homology"/>
<name>A0A834IPS1_RHYFE</name>
<dbReference type="Pfam" id="PF00067">
    <property type="entry name" value="p450"/>
    <property type="match status" value="1"/>
</dbReference>
<keyword evidence="15" id="KW-0812">Transmembrane</keyword>
<keyword evidence="10 13" id="KW-0408">Iron</keyword>
<dbReference type="InterPro" id="IPR050476">
    <property type="entry name" value="Insect_CytP450_Detox"/>
</dbReference>
<evidence type="ECO:0000256" key="8">
    <source>
        <dbReference type="ARBA" id="ARBA00022848"/>
    </source>
</evidence>
<dbReference type="InterPro" id="IPR036396">
    <property type="entry name" value="Cyt_P450_sf"/>
</dbReference>
<dbReference type="PANTHER" id="PTHR24292">
    <property type="entry name" value="CYTOCHROME P450"/>
    <property type="match status" value="1"/>
</dbReference>
<keyword evidence="11 14" id="KW-0503">Monooxygenase</keyword>
<reference evidence="16" key="1">
    <citation type="submission" date="2020-08" db="EMBL/GenBank/DDBJ databases">
        <title>Genome sequencing and assembly of the red palm weevil Rhynchophorus ferrugineus.</title>
        <authorList>
            <person name="Dias G.B."/>
            <person name="Bergman C.M."/>
            <person name="Manee M."/>
        </authorList>
    </citation>
    <scope>NUCLEOTIDE SEQUENCE</scope>
    <source>
        <strain evidence="16">AA-2017</strain>
        <tissue evidence="16">Whole larva</tissue>
    </source>
</reference>